<feature type="transmembrane region" description="Helical" evidence="7">
    <location>
        <begin position="12"/>
        <end position="37"/>
    </location>
</feature>
<evidence type="ECO:0000256" key="7">
    <source>
        <dbReference type="SAM" id="Phobius"/>
    </source>
</evidence>
<dbReference type="EMBL" id="CP041040">
    <property type="protein sequence ID" value="QDE33759.1"/>
    <property type="molecule type" value="Genomic_DNA"/>
</dbReference>
<organism evidence="8 9">
    <name type="scientific">Microbacterium foliorum</name>
    <dbReference type="NCBI Taxonomy" id="104336"/>
    <lineage>
        <taxon>Bacteria</taxon>
        <taxon>Bacillati</taxon>
        <taxon>Actinomycetota</taxon>
        <taxon>Actinomycetes</taxon>
        <taxon>Micrococcales</taxon>
        <taxon>Microbacteriaceae</taxon>
        <taxon>Microbacterium</taxon>
    </lineage>
</organism>
<name>A0A4Y5YMU9_9MICO</name>
<comment type="subcellular location">
    <subcellularLocation>
        <location evidence="1">Cell membrane</location>
        <topology evidence="1">Multi-pass membrane protein</topology>
    </subcellularLocation>
</comment>
<feature type="transmembrane region" description="Helical" evidence="7">
    <location>
        <begin position="43"/>
        <end position="60"/>
    </location>
</feature>
<feature type="transmembrane region" description="Helical" evidence="7">
    <location>
        <begin position="359"/>
        <end position="377"/>
    </location>
</feature>
<dbReference type="AlphaFoldDB" id="A0A4Y5YMU9"/>
<feature type="transmembrane region" description="Helical" evidence="7">
    <location>
        <begin position="175"/>
        <end position="197"/>
    </location>
</feature>
<dbReference type="CDD" id="cd13127">
    <property type="entry name" value="MATE_tuaB_like"/>
    <property type="match status" value="1"/>
</dbReference>
<evidence type="ECO:0000256" key="2">
    <source>
        <dbReference type="ARBA" id="ARBA00007430"/>
    </source>
</evidence>
<keyword evidence="6 7" id="KW-0472">Membrane</keyword>
<feature type="transmembrane region" description="Helical" evidence="7">
    <location>
        <begin position="284"/>
        <end position="305"/>
    </location>
</feature>
<feature type="transmembrane region" description="Helical" evidence="7">
    <location>
        <begin position="413"/>
        <end position="432"/>
    </location>
</feature>
<comment type="similarity">
    <text evidence="2">Belongs to the polysaccharide synthase family.</text>
</comment>
<keyword evidence="3" id="KW-1003">Cell membrane</keyword>
<dbReference type="OrthoDB" id="9770347at2"/>
<evidence type="ECO:0000256" key="3">
    <source>
        <dbReference type="ARBA" id="ARBA00022475"/>
    </source>
</evidence>
<protein>
    <submittedName>
        <fullName evidence="8">Lipopolysaccharide biosynthesis protein</fullName>
    </submittedName>
</protein>
<dbReference type="RefSeq" id="WP_140036045.1">
    <property type="nucleotide sequence ID" value="NZ_CP041040.1"/>
</dbReference>
<feature type="transmembrane region" description="Helical" evidence="7">
    <location>
        <begin position="325"/>
        <end position="347"/>
    </location>
</feature>
<evidence type="ECO:0000256" key="6">
    <source>
        <dbReference type="ARBA" id="ARBA00023136"/>
    </source>
</evidence>
<feature type="transmembrane region" description="Helical" evidence="7">
    <location>
        <begin position="81"/>
        <end position="101"/>
    </location>
</feature>
<evidence type="ECO:0000313" key="9">
    <source>
        <dbReference type="Proteomes" id="UP000316125"/>
    </source>
</evidence>
<keyword evidence="4 7" id="KW-0812">Transmembrane</keyword>
<evidence type="ECO:0000313" key="8">
    <source>
        <dbReference type="EMBL" id="QDE33759.1"/>
    </source>
</evidence>
<feature type="transmembrane region" description="Helical" evidence="7">
    <location>
        <begin position="143"/>
        <end position="169"/>
    </location>
</feature>
<dbReference type="GO" id="GO:0005886">
    <property type="term" value="C:plasma membrane"/>
    <property type="evidence" value="ECO:0007669"/>
    <property type="project" value="UniProtKB-SubCell"/>
</dbReference>
<dbReference type="Pfam" id="PF13440">
    <property type="entry name" value="Polysacc_synt_3"/>
    <property type="match status" value="1"/>
</dbReference>
<accession>A0A4Y5YMU9</accession>
<evidence type="ECO:0000256" key="5">
    <source>
        <dbReference type="ARBA" id="ARBA00022989"/>
    </source>
</evidence>
<reference evidence="8 9" key="1">
    <citation type="submission" date="2019-06" db="EMBL/GenBank/DDBJ databases">
        <title>Complete genome of Microbacterium foliorum M2.</title>
        <authorList>
            <person name="Cao G."/>
        </authorList>
    </citation>
    <scope>NUCLEOTIDE SEQUENCE [LARGE SCALE GENOMIC DNA]</scope>
    <source>
        <strain evidence="8 9">M2</strain>
    </source>
</reference>
<feature type="transmembrane region" description="Helical" evidence="7">
    <location>
        <begin position="444"/>
        <end position="464"/>
    </location>
</feature>
<dbReference type="Proteomes" id="UP000316125">
    <property type="component" value="Chromosome"/>
</dbReference>
<feature type="transmembrane region" description="Helical" evidence="7">
    <location>
        <begin position="113"/>
        <end position="131"/>
    </location>
</feature>
<sequence>MSPSLAHTAARGAFFTILAQIAKIVLQLLGVVILSRLLSPHDYGLLAIVLVVVGVGEIFRDFGLTSASIQAPELTTGQRDNLFWVNAGIGVLLTVALYFLSWPIESITGEAEILGVVQWLAPLFLLNGLATQHRANLSRELKFRALAITEVTATALALAAGIAAALLGAEYWALVLQQLVLGTAMLVGSVIAGRWLPRLPSRKHSIRSMLHFGWNIVATNMLIYGGSQIDTVIIGLRFGTTSLGLYNRAFQLVMTPLGQVRAPMKGVALPVLSRVQEDRPRFDTYIASAQLALGYALGIPLALLVGLAEPVVSVMLGSQWGDAAPIVRCFAIAGMLTTLSYVGYWVYLSRGLGKQLFRYTIVTTLIKAACIAVGSMFGLVGVAVAFAIAPAIAWPLSIAWLARITPMPVRRLYAGAARVLLLAGGVALAAYGVNATGLPSVASIGVGILAGGAVVGLLLVFPVFRHDLKSLVEFVKLMLTR</sequence>
<keyword evidence="5 7" id="KW-1133">Transmembrane helix</keyword>
<proteinExistence type="inferred from homology"/>
<dbReference type="InterPro" id="IPR050833">
    <property type="entry name" value="Poly_Biosynth_Transport"/>
</dbReference>
<evidence type="ECO:0000256" key="1">
    <source>
        <dbReference type="ARBA" id="ARBA00004651"/>
    </source>
</evidence>
<dbReference type="PANTHER" id="PTHR30250:SF10">
    <property type="entry name" value="LIPOPOLYSACCHARIDE BIOSYNTHESIS PROTEIN WZXC"/>
    <property type="match status" value="1"/>
</dbReference>
<evidence type="ECO:0000256" key="4">
    <source>
        <dbReference type="ARBA" id="ARBA00022692"/>
    </source>
</evidence>
<gene>
    <name evidence="8" type="ORF">FIV50_02465</name>
</gene>
<feature type="transmembrane region" description="Helical" evidence="7">
    <location>
        <begin position="383"/>
        <end position="401"/>
    </location>
</feature>
<dbReference type="PANTHER" id="PTHR30250">
    <property type="entry name" value="PST FAMILY PREDICTED COLANIC ACID TRANSPORTER"/>
    <property type="match status" value="1"/>
</dbReference>